<comment type="caution">
    <text evidence="1">The sequence shown here is derived from an EMBL/GenBank/DDBJ whole genome shotgun (WGS) entry which is preliminary data.</text>
</comment>
<reference evidence="1" key="1">
    <citation type="journal article" date="2020" name="Fungal Divers.">
        <title>Resolving the Mortierellaceae phylogeny through synthesis of multi-gene phylogenetics and phylogenomics.</title>
        <authorList>
            <person name="Vandepol N."/>
            <person name="Liber J."/>
            <person name="Desiro A."/>
            <person name="Na H."/>
            <person name="Kennedy M."/>
            <person name="Barry K."/>
            <person name="Grigoriev I.V."/>
            <person name="Miller A.N."/>
            <person name="O'Donnell K."/>
            <person name="Stajich J.E."/>
            <person name="Bonito G."/>
        </authorList>
    </citation>
    <scope>NUCLEOTIDE SEQUENCE</scope>
    <source>
        <strain evidence="1">MES-2147</strain>
    </source>
</reference>
<dbReference type="EMBL" id="JAAAHW010003404">
    <property type="protein sequence ID" value="KAF9984229.1"/>
    <property type="molecule type" value="Genomic_DNA"/>
</dbReference>
<organism evidence="1 2">
    <name type="scientific">Modicella reniformis</name>
    <dbReference type="NCBI Taxonomy" id="1440133"/>
    <lineage>
        <taxon>Eukaryota</taxon>
        <taxon>Fungi</taxon>
        <taxon>Fungi incertae sedis</taxon>
        <taxon>Mucoromycota</taxon>
        <taxon>Mortierellomycotina</taxon>
        <taxon>Mortierellomycetes</taxon>
        <taxon>Mortierellales</taxon>
        <taxon>Mortierellaceae</taxon>
        <taxon>Modicella</taxon>
    </lineage>
</organism>
<evidence type="ECO:0000313" key="2">
    <source>
        <dbReference type="Proteomes" id="UP000749646"/>
    </source>
</evidence>
<evidence type="ECO:0000313" key="1">
    <source>
        <dbReference type="EMBL" id="KAF9984229.1"/>
    </source>
</evidence>
<protein>
    <submittedName>
        <fullName evidence="1">Uncharacterized protein</fullName>
    </submittedName>
</protein>
<proteinExistence type="predicted"/>
<keyword evidence="2" id="KW-1185">Reference proteome</keyword>
<dbReference type="Proteomes" id="UP000749646">
    <property type="component" value="Unassembled WGS sequence"/>
</dbReference>
<dbReference type="OrthoDB" id="2441991at2759"/>
<sequence>MSLNETKEHLNGLRRDDFDPRGYEGQGYALRTSVRCDGFRLQLLAYKLKELHSAILPNRLTSTVAGVVDHLKDVHNVIRSGQDVTDLWGCPPQFQPKQGLTSLHGKFIDYFAALPMHCHIAVQCARALGYLVVGVNEFLTMSQEDMRKKCHIKLLFANICFTRSGLRTCK</sequence>
<dbReference type="AlphaFoldDB" id="A0A9P6MA90"/>
<gene>
    <name evidence="1" type="ORF">BGZ65_000768</name>
</gene>
<accession>A0A9P6MA90</accession>
<name>A0A9P6MA90_9FUNG</name>